<dbReference type="InterPro" id="IPR036097">
    <property type="entry name" value="HisK_dim/P_sf"/>
</dbReference>
<evidence type="ECO:0000259" key="15">
    <source>
        <dbReference type="PROSITE" id="PS50109"/>
    </source>
</evidence>
<dbReference type="SUPFAM" id="SSF52172">
    <property type="entry name" value="CheY-like"/>
    <property type="match status" value="1"/>
</dbReference>
<dbReference type="Proteomes" id="UP000286701">
    <property type="component" value="Unassembled WGS sequence"/>
</dbReference>
<evidence type="ECO:0000313" key="17">
    <source>
        <dbReference type="EMBL" id="RWY54020.1"/>
    </source>
</evidence>
<evidence type="ECO:0000256" key="10">
    <source>
        <dbReference type="ARBA" id="ARBA00023125"/>
    </source>
</evidence>
<dbReference type="InterPro" id="IPR005467">
    <property type="entry name" value="His_kinase_dom"/>
</dbReference>
<dbReference type="GO" id="GO:0005524">
    <property type="term" value="F:ATP binding"/>
    <property type="evidence" value="ECO:0007669"/>
    <property type="project" value="UniProtKB-KW"/>
</dbReference>
<dbReference type="SMART" id="SM00342">
    <property type="entry name" value="HTH_ARAC"/>
    <property type="match status" value="1"/>
</dbReference>
<dbReference type="PROSITE" id="PS01124">
    <property type="entry name" value="HTH_ARAC_FAMILY_2"/>
    <property type="match status" value="1"/>
</dbReference>
<dbReference type="GO" id="GO:0043565">
    <property type="term" value="F:sequence-specific DNA binding"/>
    <property type="evidence" value="ECO:0007669"/>
    <property type="project" value="InterPro"/>
</dbReference>
<evidence type="ECO:0000313" key="18">
    <source>
        <dbReference type="Proteomes" id="UP000286701"/>
    </source>
</evidence>
<keyword evidence="5" id="KW-0547">Nucleotide-binding</keyword>
<protein>
    <recommendedName>
        <fullName evidence="2">histidine kinase</fullName>
        <ecNumber evidence="2">2.7.13.3</ecNumber>
    </recommendedName>
</protein>
<keyword evidence="8" id="KW-0902">Two-component regulatory system</keyword>
<dbReference type="Pfam" id="PF02518">
    <property type="entry name" value="HATPase_c"/>
    <property type="match status" value="1"/>
</dbReference>
<dbReference type="InterPro" id="IPR018060">
    <property type="entry name" value="HTH_AraC"/>
</dbReference>
<dbReference type="PANTHER" id="PTHR43547">
    <property type="entry name" value="TWO-COMPONENT HISTIDINE KINASE"/>
    <property type="match status" value="1"/>
</dbReference>
<dbReference type="SMART" id="SM00388">
    <property type="entry name" value="HisKA"/>
    <property type="match status" value="1"/>
</dbReference>
<feature type="chain" id="PRO_5019012969" description="histidine kinase" evidence="13">
    <location>
        <begin position="25"/>
        <end position="1390"/>
    </location>
</feature>
<dbReference type="GO" id="GO:0003700">
    <property type="term" value="F:DNA-binding transcription factor activity"/>
    <property type="evidence" value="ECO:0007669"/>
    <property type="project" value="InterPro"/>
</dbReference>
<dbReference type="EMBL" id="SBIW01000003">
    <property type="protein sequence ID" value="RWY54020.1"/>
    <property type="molecule type" value="Genomic_DNA"/>
</dbReference>
<dbReference type="InterPro" id="IPR003661">
    <property type="entry name" value="HisK_dim/P_dom"/>
</dbReference>
<dbReference type="InterPro" id="IPR001789">
    <property type="entry name" value="Sig_transdc_resp-reg_receiver"/>
</dbReference>
<feature type="domain" description="Histidine kinase" evidence="15">
    <location>
        <begin position="867"/>
        <end position="1088"/>
    </location>
</feature>
<evidence type="ECO:0000256" key="3">
    <source>
        <dbReference type="ARBA" id="ARBA00022553"/>
    </source>
</evidence>
<evidence type="ECO:0000259" key="14">
    <source>
        <dbReference type="PROSITE" id="PS01124"/>
    </source>
</evidence>
<feature type="modified residue" description="4-aspartylphosphate" evidence="12">
    <location>
        <position position="1176"/>
    </location>
</feature>
<dbReference type="InterPro" id="IPR036890">
    <property type="entry name" value="HATPase_C_sf"/>
</dbReference>
<dbReference type="Gene3D" id="3.30.565.10">
    <property type="entry name" value="Histidine kinase-like ATPase, C-terminal domain"/>
    <property type="match status" value="1"/>
</dbReference>
<keyword evidence="6 17" id="KW-0418">Kinase</keyword>
<accession>A0A444MQX5</accession>
<evidence type="ECO:0000256" key="1">
    <source>
        <dbReference type="ARBA" id="ARBA00000085"/>
    </source>
</evidence>
<dbReference type="InterPro" id="IPR011006">
    <property type="entry name" value="CheY-like_superfamily"/>
</dbReference>
<dbReference type="Gene3D" id="3.40.50.2300">
    <property type="match status" value="1"/>
</dbReference>
<dbReference type="SUPFAM" id="SSF47384">
    <property type="entry name" value="Homodimeric domain of signal transducing histidine kinase"/>
    <property type="match status" value="1"/>
</dbReference>
<dbReference type="CDD" id="cd17574">
    <property type="entry name" value="REC_OmpR"/>
    <property type="match status" value="1"/>
</dbReference>
<reference evidence="17 18" key="1">
    <citation type="submission" date="2019-01" db="EMBL/GenBank/DDBJ databases">
        <title>Mucilaginibacter antarcticum sp. nov., isolated from antarctic soil.</title>
        <authorList>
            <person name="Yan Y.-Q."/>
            <person name="Du Z.-J."/>
        </authorList>
    </citation>
    <scope>NUCLEOTIDE SEQUENCE [LARGE SCALE GENOMIC DNA]</scope>
    <source>
        <strain evidence="17 18">F01003</strain>
    </source>
</reference>
<dbReference type="SMART" id="SM00387">
    <property type="entry name" value="HATPase_c"/>
    <property type="match status" value="1"/>
</dbReference>
<dbReference type="InterPro" id="IPR013783">
    <property type="entry name" value="Ig-like_fold"/>
</dbReference>
<dbReference type="PROSITE" id="PS50110">
    <property type="entry name" value="RESPONSE_REGULATORY"/>
    <property type="match status" value="1"/>
</dbReference>
<dbReference type="PROSITE" id="PS50109">
    <property type="entry name" value="HIS_KIN"/>
    <property type="match status" value="1"/>
</dbReference>
<dbReference type="SUPFAM" id="SSF46689">
    <property type="entry name" value="Homeodomain-like"/>
    <property type="match status" value="1"/>
</dbReference>
<evidence type="ECO:0000256" key="13">
    <source>
        <dbReference type="SAM" id="SignalP"/>
    </source>
</evidence>
<evidence type="ECO:0000259" key="16">
    <source>
        <dbReference type="PROSITE" id="PS50110"/>
    </source>
</evidence>
<dbReference type="CDD" id="cd00082">
    <property type="entry name" value="HisKA"/>
    <property type="match status" value="1"/>
</dbReference>
<proteinExistence type="predicted"/>
<dbReference type="SUPFAM" id="SSF63829">
    <property type="entry name" value="Calcium-dependent phosphotriesterase"/>
    <property type="match status" value="3"/>
</dbReference>
<name>A0A444MQX5_9SPHI</name>
<evidence type="ECO:0000256" key="6">
    <source>
        <dbReference type="ARBA" id="ARBA00022777"/>
    </source>
</evidence>
<evidence type="ECO:0000256" key="7">
    <source>
        <dbReference type="ARBA" id="ARBA00022840"/>
    </source>
</evidence>
<keyword evidence="10" id="KW-0238">DNA-binding</keyword>
<dbReference type="InterPro" id="IPR011123">
    <property type="entry name" value="Y_Y_Y"/>
</dbReference>
<dbReference type="Pfam" id="PF07494">
    <property type="entry name" value="Reg_prop"/>
    <property type="match status" value="7"/>
</dbReference>
<evidence type="ECO:0000256" key="4">
    <source>
        <dbReference type="ARBA" id="ARBA00022679"/>
    </source>
</evidence>
<dbReference type="InterPro" id="IPR015943">
    <property type="entry name" value="WD40/YVTN_repeat-like_dom_sf"/>
</dbReference>
<keyword evidence="11" id="KW-0804">Transcription</keyword>
<dbReference type="Pfam" id="PF07495">
    <property type="entry name" value="Y_Y_Y"/>
    <property type="match status" value="1"/>
</dbReference>
<keyword evidence="9" id="KW-0805">Transcription regulation</keyword>
<dbReference type="GO" id="GO:0000155">
    <property type="term" value="F:phosphorelay sensor kinase activity"/>
    <property type="evidence" value="ECO:0007669"/>
    <property type="project" value="InterPro"/>
</dbReference>
<dbReference type="InterPro" id="IPR003594">
    <property type="entry name" value="HATPase_dom"/>
</dbReference>
<gene>
    <name evidence="17" type="ORF">EPL05_08175</name>
</gene>
<dbReference type="PANTHER" id="PTHR43547:SF2">
    <property type="entry name" value="HYBRID SIGNAL TRANSDUCTION HISTIDINE KINASE C"/>
    <property type="match status" value="1"/>
</dbReference>
<dbReference type="PRINTS" id="PR00344">
    <property type="entry name" value="BCTRLSENSOR"/>
</dbReference>
<comment type="catalytic activity">
    <reaction evidence="1">
        <text>ATP + protein L-histidine = ADP + protein N-phospho-L-histidine.</text>
        <dbReference type="EC" id="2.7.13.3"/>
    </reaction>
</comment>
<dbReference type="FunFam" id="3.30.565.10:FF:000037">
    <property type="entry name" value="Hybrid sensor histidine kinase/response regulator"/>
    <property type="match status" value="1"/>
</dbReference>
<dbReference type="SMART" id="SM00448">
    <property type="entry name" value="REC"/>
    <property type="match status" value="1"/>
</dbReference>
<dbReference type="Gene3D" id="2.130.10.10">
    <property type="entry name" value="YVTN repeat-like/Quinoprotein amine dehydrogenase"/>
    <property type="match status" value="3"/>
</dbReference>
<dbReference type="Gene3D" id="1.10.287.130">
    <property type="match status" value="1"/>
</dbReference>
<dbReference type="SUPFAM" id="SSF55874">
    <property type="entry name" value="ATPase domain of HSP90 chaperone/DNA topoisomerase II/histidine kinase"/>
    <property type="match status" value="1"/>
</dbReference>
<dbReference type="Pfam" id="PF12833">
    <property type="entry name" value="HTH_18"/>
    <property type="match status" value="1"/>
</dbReference>
<evidence type="ECO:0000256" key="8">
    <source>
        <dbReference type="ARBA" id="ARBA00023012"/>
    </source>
</evidence>
<evidence type="ECO:0000256" key="12">
    <source>
        <dbReference type="PROSITE-ProRule" id="PRU00169"/>
    </source>
</evidence>
<dbReference type="PROSITE" id="PS00041">
    <property type="entry name" value="HTH_ARAC_FAMILY_1"/>
    <property type="match status" value="1"/>
</dbReference>
<dbReference type="FunFam" id="2.60.40.10:FF:000791">
    <property type="entry name" value="Two-component system sensor histidine kinase/response regulator"/>
    <property type="match status" value="1"/>
</dbReference>
<evidence type="ECO:0000256" key="5">
    <source>
        <dbReference type="ARBA" id="ARBA00022741"/>
    </source>
</evidence>
<keyword evidence="3 12" id="KW-0597">Phosphoprotein</keyword>
<evidence type="ECO:0000256" key="11">
    <source>
        <dbReference type="ARBA" id="ARBA00023163"/>
    </source>
</evidence>
<feature type="domain" description="HTH araC/xylS-type" evidence="14">
    <location>
        <begin position="1275"/>
        <end position="1374"/>
    </location>
</feature>
<dbReference type="InterPro" id="IPR018062">
    <property type="entry name" value="HTH_AraC-typ_CS"/>
</dbReference>
<dbReference type="Pfam" id="PF00072">
    <property type="entry name" value="Response_reg"/>
    <property type="match status" value="1"/>
</dbReference>
<sequence>MLKLIRYSLALCLMLSNMPHIGFAQDNINFTSITVKEGLSSNTVNAIVKDHNGLIWFGTTNGLSKYDGSNFTIYRHHQGDDKSLPSNEVLALFIDHSGKLWIGTSAGGLCYYDQKLDRFKKYNGDGNWKELPTISARTILEDHNGNLWVGTYGDLRMIDLKTGRSTCLPIKLPKTTETGSFVAIALLEDSNYNMWVGTNNGVYCFDRHRKKLTRFAQDPADPTTISNNIIKSIAEDADKNIWFGTFDGLNKQVSPGKFAVYRCIKGATNCLSNNAVFALTASADGSLWIGTEDGVNIYDLKSAQFRQLKPDPRNMFSLKSTSIRSFLIDPEGIYWVGTFGGGVSKYDKHLPLFNLKQSNPFDPYGLSAPFVTSFAEYKSENIFVATDGGGLKLFNSNTGLFSAYKLTSKLDKTATPTILSMRMDKNGKLWAGTYHHGVFCIDPRDKTFKQTTSDNTPAGLSQNNITAITEDKQGRVWLGTLGYGVDIYDPLTNSFSRLNRKASIGFQHNLPLNDFIVAMATAANGNVWIGSTGTGIAVYRPADGSISHYTKANSGLADDIISTLTITKDGALWVGTNDGISYFDPKKNRFRSFKEIDGLTNGFVKSIIEDDAGLLWFSTDRGIGSFDRTKKKFRNFTAENGVQQGSFMPSAAIKTSLGDLYFGGQDGFNYFNPAKLPPSSIPGRVIFSGLKVNNVPVMPAQKSPIHEQISNAKEIMLKYGENFSISYVAVDYTAPKQDLYAYKLSGFDKGWNFVNRTQTANYTNLDPGSYVFQVMASKNENSWNNAHSQIKITVLPPYWRTVYAYLVYMLVAISVLLLIRRQGIRKLRNGFEVAQEKLQAKQSIERERFKAERLHEVDQVKIKILTDLSHEFRTPISLILAPVEKLMTRGFEGDDFGQLNMIKRNAKRLLNLVNELLDFRKMEERELKLNLTPGDIIRFIIECSESFRDIADKKQITLNVESSQKVWITQFDYDKMERVIFNLLSNAFKFTPGGGCVTIKIDICDADKQQPILNLIVSDTGIGIDESDVVKVFDRFYQSRQNGSVMNQGTGIGLSITKEFVELHGGNISAKSAREKGSDFMIILPLVPAIAFYEEQDIILEQACFPHEEGIETRPFEDLTEGASNMATILLVEDNDDFRHYLANHLKHYFQVLEAADGKQGWQKALSAHPDLIVSDVGMPYLNGIELSKKIKSDKRTCHIPVILLTAMAKEEEQLKGLRSGANDYLTKPFNFQILYTKICNLLIMSNSLKETYSKHIQFKVSQIETESADVKLMNKIMECIENGLNDPELSVEKLSKYVGMSRGSLYNKLLELSGYTPVEYIRQVKLEKAASLLETSDYNVAQIAYMTGFGTPSYFSRTFKSKYGVLPSEYLSNKRIQRYKPSFSSAAVI</sequence>
<dbReference type="RefSeq" id="WP_128533455.1">
    <property type="nucleotide sequence ID" value="NZ_SBIW01000003.1"/>
</dbReference>
<feature type="domain" description="Response regulatory" evidence="16">
    <location>
        <begin position="1128"/>
        <end position="1243"/>
    </location>
</feature>
<keyword evidence="18" id="KW-1185">Reference proteome</keyword>
<dbReference type="InterPro" id="IPR011110">
    <property type="entry name" value="Reg_prop"/>
</dbReference>
<evidence type="ECO:0000256" key="9">
    <source>
        <dbReference type="ARBA" id="ARBA00023015"/>
    </source>
</evidence>
<dbReference type="InterPro" id="IPR009057">
    <property type="entry name" value="Homeodomain-like_sf"/>
</dbReference>
<keyword evidence="13" id="KW-0732">Signal</keyword>
<organism evidence="17 18">
    <name type="scientific">Mucilaginibacter gilvus</name>
    <dbReference type="NCBI Taxonomy" id="2305909"/>
    <lineage>
        <taxon>Bacteria</taxon>
        <taxon>Pseudomonadati</taxon>
        <taxon>Bacteroidota</taxon>
        <taxon>Sphingobacteriia</taxon>
        <taxon>Sphingobacteriales</taxon>
        <taxon>Sphingobacteriaceae</taxon>
        <taxon>Mucilaginibacter</taxon>
    </lineage>
</organism>
<dbReference type="Gene3D" id="1.10.10.60">
    <property type="entry name" value="Homeodomain-like"/>
    <property type="match status" value="1"/>
</dbReference>
<evidence type="ECO:0000256" key="2">
    <source>
        <dbReference type="ARBA" id="ARBA00012438"/>
    </source>
</evidence>
<dbReference type="EC" id="2.7.13.3" evidence="2"/>
<dbReference type="Gene3D" id="2.60.40.10">
    <property type="entry name" value="Immunoglobulins"/>
    <property type="match status" value="1"/>
</dbReference>
<comment type="caution">
    <text evidence="17">The sequence shown here is derived from an EMBL/GenBank/DDBJ whole genome shotgun (WGS) entry which is preliminary data.</text>
</comment>
<dbReference type="Pfam" id="PF00512">
    <property type="entry name" value="HisKA"/>
    <property type="match status" value="1"/>
</dbReference>
<feature type="signal peptide" evidence="13">
    <location>
        <begin position="1"/>
        <end position="24"/>
    </location>
</feature>
<keyword evidence="7" id="KW-0067">ATP-binding</keyword>
<dbReference type="OrthoDB" id="9809670at2"/>
<keyword evidence="4" id="KW-0808">Transferase</keyword>
<dbReference type="InterPro" id="IPR004358">
    <property type="entry name" value="Sig_transdc_His_kin-like_C"/>
</dbReference>